<dbReference type="Pfam" id="PF00990">
    <property type="entry name" value="GGDEF"/>
    <property type="match status" value="1"/>
</dbReference>
<reference evidence="6 7" key="1">
    <citation type="submission" date="2024-10" db="EMBL/GenBank/DDBJ databases">
        <authorList>
            <person name="Riesco R."/>
        </authorList>
    </citation>
    <scope>NUCLEOTIDE SEQUENCE [LARGE SCALE GENOMIC DNA]</scope>
    <source>
        <strain evidence="5 6">NCIMB 15448</strain>
        <strain evidence="4 7">NCIMB 15450</strain>
    </source>
</reference>
<dbReference type="Gene3D" id="3.30.70.270">
    <property type="match status" value="1"/>
</dbReference>
<evidence type="ECO:0000313" key="7">
    <source>
        <dbReference type="Proteomes" id="UP001609219"/>
    </source>
</evidence>
<dbReference type="PANTHER" id="PTHR33121:SF70">
    <property type="entry name" value="SIGNALING PROTEIN YKOW"/>
    <property type="match status" value="1"/>
</dbReference>
<feature type="domain" description="GGDEF" evidence="3">
    <location>
        <begin position="212"/>
        <end position="332"/>
    </location>
</feature>
<dbReference type="Proteomes" id="UP001609176">
    <property type="component" value="Unassembled WGS sequence"/>
</dbReference>
<evidence type="ECO:0000313" key="6">
    <source>
        <dbReference type="Proteomes" id="UP001609176"/>
    </source>
</evidence>
<keyword evidence="1" id="KW-1133">Transmembrane helix</keyword>
<gene>
    <name evidence="5" type="ORF">ACHIPV_06890</name>
    <name evidence="4" type="ORF">ACHIRB_02125</name>
</gene>
<dbReference type="InterPro" id="IPR029787">
    <property type="entry name" value="Nucleotide_cyclase"/>
</dbReference>
<dbReference type="SMART" id="SM00052">
    <property type="entry name" value="EAL"/>
    <property type="match status" value="1"/>
</dbReference>
<dbReference type="SMART" id="SM00267">
    <property type="entry name" value="GGDEF"/>
    <property type="match status" value="1"/>
</dbReference>
<feature type="transmembrane region" description="Helical" evidence="1">
    <location>
        <begin position="132"/>
        <end position="149"/>
    </location>
</feature>
<dbReference type="InterPro" id="IPR043128">
    <property type="entry name" value="Rev_trsase/Diguanyl_cyclase"/>
</dbReference>
<dbReference type="SUPFAM" id="SSF55073">
    <property type="entry name" value="Nucleotide cyclase"/>
    <property type="match status" value="1"/>
</dbReference>
<organism evidence="4 7">
    <name type="scientific">Antrihabitans spumae</name>
    <dbReference type="NCBI Taxonomy" id="3373370"/>
    <lineage>
        <taxon>Bacteria</taxon>
        <taxon>Bacillati</taxon>
        <taxon>Actinomycetota</taxon>
        <taxon>Actinomycetes</taxon>
        <taxon>Mycobacteriales</taxon>
        <taxon>Nocardiaceae</taxon>
        <taxon>Antrihabitans</taxon>
    </lineage>
</organism>
<dbReference type="PROSITE" id="PS50887">
    <property type="entry name" value="GGDEF"/>
    <property type="match status" value="1"/>
</dbReference>
<dbReference type="Proteomes" id="UP001609219">
    <property type="component" value="Unassembled WGS sequence"/>
</dbReference>
<dbReference type="RefSeq" id="WP_395123908.1">
    <property type="nucleotide sequence ID" value="NZ_JBIMSN010000008.1"/>
</dbReference>
<keyword evidence="1" id="KW-0812">Transmembrane</keyword>
<dbReference type="CDD" id="cd01949">
    <property type="entry name" value="GGDEF"/>
    <property type="match status" value="1"/>
</dbReference>
<dbReference type="PROSITE" id="PS50883">
    <property type="entry name" value="EAL"/>
    <property type="match status" value="1"/>
</dbReference>
<dbReference type="EMBL" id="JBIMSP010000007">
    <property type="protein sequence ID" value="MFH5241615.1"/>
    <property type="molecule type" value="Genomic_DNA"/>
</dbReference>
<evidence type="ECO:0000256" key="1">
    <source>
        <dbReference type="SAM" id="Phobius"/>
    </source>
</evidence>
<feature type="transmembrane region" description="Helical" evidence="1">
    <location>
        <begin position="57"/>
        <end position="77"/>
    </location>
</feature>
<dbReference type="PANTHER" id="PTHR33121">
    <property type="entry name" value="CYCLIC DI-GMP PHOSPHODIESTERASE PDEF"/>
    <property type="match status" value="1"/>
</dbReference>
<dbReference type="SUPFAM" id="SSF141868">
    <property type="entry name" value="EAL domain-like"/>
    <property type="match status" value="1"/>
</dbReference>
<feature type="transmembrane region" description="Helical" evidence="1">
    <location>
        <begin position="156"/>
        <end position="176"/>
    </location>
</feature>
<sequence>MRRTQRLGEAGAPARVPFALATSTVMARTTGGLFAMGGILGTVLSVLMPHDGPGNRLVVAVAAFGAVCFGLGLVVIGDRVRPSTHQILVVFGTILITVAVHQSTSNAAALSLASCYVFVACDSSFFFSWFRAAGQILFAVVCCMTVLMLRPELPWWSGLIPSGVTIAVGCVVGVLARLASDADIDSLTGLLNRRGFDRRLHLEIARATRTGLRPALILFDLDRFKAVNDELGHRSGDAVLQRVADQWQKLLGPTRILARYGGDEFALLVPDMSEQGAISLADQMREAIALGCSAGVTSWQPGESGSFLVSRADVGLYRAKQAGRNRTVLESSRRPPLAVELVEAIARETLEVQYQPIVSLVDDGQTVGVEALVRWQSLTQPSVTTEEVIRVAEENGLIGNLDKFVLYRACRDAHDFQNAVADRRLILNVNVSGLELVEKDYVGRVDEVLRATGWPAAQLVLEVTESVLDVNTPTAITNLTELRTRGIRIAIDDFGTGYSSLSRLKTLPTDFLKLDGSFITPITSEGEAPPLLEVIALLSTSLGLPVIAEGVENSHQAAVLTALGYSLAQGFYYGKPQSARGLIDSLGTPTSVGT</sequence>
<dbReference type="Pfam" id="PF00563">
    <property type="entry name" value="EAL"/>
    <property type="match status" value="1"/>
</dbReference>
<dbReference type="InterPro" id="IPR035919">
    <property type="entry name" value="EAL_sf"/>
</dbReference>
<keyword evidence="1" id="KW-0472">Membrane</keyword>
<name>A0ABW7JXW6_9NOCA</name>
<proteinExistence type="predicted"/>
<dbReference type="NCBIfam" id="TIGR00254">
    <property type="entry name" value="GGDEF"/>
    <property type="match status" value="1"/>
</dbReference>
<feature type="transmembrane region" description="Helical" evidence="1">
    <location>
        <begin position="83"/>
        <end position="100"/>
    </location>
</feature>
<feature type="domain" description="EAL" evidence="2">
    <location>
        <begin position="334"/>
        <end position="590"/>
    </location>
</feature>
<evidence type="ECO:0000259" key="2">
    <source>
        <dbReference type="PROSITE" id="PS50883"/>
    </source>
</evidence>
<protein>
    <submittedName>
        <fullName evidence="4">Bifunctional diguanylate cyclase/phosphodiesterase</fullName>
    </submittedName>
</protein>
<dbReference type="CDD" id="cd01948">
    <property type="entry name" value="EAL"/>
    <property type="match status" value="1"/>
</dbReference>
<dbReference type="InterPro" id="IPR050706">
    <property type="entry name" value="Cyclic-di-GMP_PDE-like"/>
</dbReference>
<feature type="transmembrane region" description="Helical" evidence="1">
    <location>
        <begin position="25"/>
        <end position="48"/>
    </location>
</feature>
<dbReference type="Gene3D" id="3.20.20.450">
    <property type="entry name" value="EAL domain"/>
    <property type="match status" value="1"/>
</dbReference>
<evidence type="ECO:0000313" key="5">
    <source>
        <dbReference type="EMBL" id="MFH5241615.1"/>
    </source>
</evidence>
<dbReference type="EMBL" id="JBIMSN010000008">
    <property type="protein sequence ID" value="MFH5227389.1"/>
    <property type="molecule type" value="Genomic_DNA"/>
</dbReference>
<evidence type="ECO:0000313" key="4">
    <source>
        <dbReference type="EMBL" id="MFH5227389.1"/>
    </source>
</evidence>
<keyword evidence="7" id="KW-1185">Reference proteome</keyword>
<comment type="caution">
    <text evidence="4">The sequence shown here is derived from an EMBL/GenBank/DDBJ whole genome shotgun (WGS) entry which is preliminary data.</text>
</comment>
<evidence type="ECO:0000259" key="3">
    <source>
        <dbReference type="PROSITE" id="PS50887"/>
    </source>
</evidence>
<dbReference type="InterPro" id="IPR001633">
    <property type="entry name" value="EAL_dom"/>
</dbReference>
<dbReference type="InterPro" id="IPR000160">
    <property type="entry name" value="GGDEF_dom"/>
</dbReference>
<accession>A0ABW7JXW6</accession>